<evidence type="ECO:0000313" key="3">
    <source>
        <dbReference type="Proteomes" id="UP000487882"/>
    </source>
</evidence>
<dbReference type="RefSeq" id="WP_155589317.1">
    <property type="nucleotide sequence ID" value="NZ_WNLP01000013.1"/>
</dbReference>
<proteinExistence type="predicted"/>
<evidence type="ECO:0000259" key="1">
    <source>
        <dbReference type="PROSITE" id="PS51459"/>
    </source>
</evidence>
<dbReference type="EMBL" id="WNLP01000013">
    <property type="protein sequence ID" value="MUH60524.1"/>
    <property type="molecule type" value="Genomic_DNA"/>
</dbReference>
<dbReference type="Gene3D" id="1.10.3290.10">
    <property type="entry name" value="Fido-like domain"/>
    <property type="match status" value="1"/>
</dbReference>
<organism evidence="2 3">
    <name type="scientific">Bifidobacterium canis</name>
    <dbReference type="NCBI Taxonomy" id="2610880"/>
    <lineage>
        <taxon>Bacteria</taxon>
        <taxon>Bacillati</taxon>
        <taxon>Actinomycetota</taxon>
        <taxon>Actinomycetes</taxon>
        <taxon>Bifidobacteriales</taxon>
        <taxon>Bifidobacteriaceae</taxon>
        <taxon>Bifidobacterium</taxon>
    </lineage>
</organism>
<comment type="caution">
    <text evidence="2">The sequence shown here is derived from an EMBL/GenBank/DDBJ whole genome shotgun (WGS) entry which is preliminary data.</text>
</comment>
<sequence>MLNTRQVTGLLYSMGHTFDNLNSTYLATEKFLSTSDPHAIGSRADLDLLEDLRDAAAYMLHHDYSHGLDIDFIRGINAHLKRTAALEPGELRNQANIMVRTMAGDYIPPIPDAVQIKKILDAANESSGSQTDTARLFVSLARMQPFGDGNKRTALLAANGLLLMHGEDKAMIVPTADPERHEFNRLLGNWYMQDDPTVIDWLADFNARVDGLDDYGHPVFIA</sequence>
<dbReference type="InterPro" id="IPR036597">
    <property type="entry name" value="Fido-like_dom_sf"/>
</dbReference>
<name>A0A7K1J785_9BIFI</name>
<feature type="domain" description="Fido" evidence="1">
    <location>
        <begin position="68"/>
        <end position="204"/>
    </location>
</feature>
<gene>
    <name evidence="2" type="ORF">GSD1FS_1899</name>
</gene>
<evidence type="ECO:0000313" key="2">
    <source>
        <dbReference type="EMBL" id="MUH60524.1"/>
    </source>
</evidence>
<dbReference type="SUPFAM" id="SSF140931">
    <property type="entry name" value="Fic-like"/>
    <property type="match status" value="1"/>
</dbReference>
<dbReference type="Proteomes" id="UP000487882">
    <property type="component" value="Unassembled WGS sequence"/>
</dbReference>
<accession>A0A7K1J785</accession>
<dbReference type="InterPro" id="IPR003812">
    <property type="entry name" value="Fido"/>
</dbReference>
<keyword evidence="3" id="KW-1185">Reference proteome</keyword>
<dbReference type="Pfam" id="PF02661">
    <property type="entry name" value="Fic"/>
    <property type="match status" value="1"/>
</dbReference>
<dbReference type="AlphaFoldDB" id="A0A7K1J785"/>
<protein>
    <submittedName>
        <fullName evidence="2">Mucin-2</fullName>
    </submittedName>
</protein>
<reference evidence="2 3" key="1">
    <citation type="submission" date="2019-09" db="EMBL/GenBank/DDBJ databases">
        <title>Bifidobacterium canis sp. nov., isolated from the digestive tract of German Shepherd dog puppy.</title>
        <authorList>
            <person name="Bunesova V."/>
        </authorList>
    </citation>
    <scope>NUCLEOTIDE SEQUENCE [LARGE SCALE GENOMIC DNA]</scope>
    <source>
        <strain evidence="2 3">GSD1FS</strain>
    </source>
</reference>
<dbReference type="PROSITE" id="PS51459">
    <property type="entry name" value="FIDO"/>
    <property type="match status" value="1"/>
</dbReference>